<evidence type="ECO:0000256" key="2">
    <source>
        <dbReference type="ARBA" id="ARBA00023015"/>
    </source>
</evidence>
<dbReference type="Pfam" id="PF03466">
    <property type="entry name" value="LysR_substrate"/>
    <property type="match status" value="1"/>
</dbReference>
<accession>A0A420EE75</accession>
<dbReference type="OrthoDB" id="8479870at2"/>
<evidence type="ECO:0000256" key="1">
    <source>
        <dbReference type="ARBA" id="ARBA00009437"/>
    </source>
</evidence>
<organism evidence="6 7">
    <name type="scientific">Altericroceibacterium spongiae</name>
    <dbReference type="NCBI Taxonomy" id="2320269"/>
    <lineage>
        <taxon>Bacteria</taxon>
        <taxon>Pseudomonadati</taxon>
        <taxon>Pseudomonadota</taxon>
        <taxon>Alphaproteobacteria</taxon>
        <taxon>Sphingomonadales</taxon>
        <taxon>Erythrobacteraceae</taxon>
        <taxon>Altericroceibacterium</taxon>
    </lineage>
</organism>
<keyword evidence="2" id="KW-0805">Transcription regulation</keyword>
<dbReference type="SUPFAM" id="SSF53850">
    <property type="entry name" value="Periplasmic binding protein-like II"/>
    <property type="match status" value="1"/>
</dbReference>
<protein>
    <submittedName>
        <fullName evidence="6">LysR family transcriptional regulator</fullName>
    </submittedName>
</protein>
<dbReference type="InterPro" id="IPR000847">
    <property type="entry name" value="LysR_HTH_N"/>
</dbReference>
<dbReference type="PANTHER" id="PTHR30427">
    <property type="entry name" value="TRANSCRIPTIONAL ACTIVATOR PROTEIN LYSR"/>
    <property type="match status" value="1"/>
</dbReference>
<feature type="domain" description="HTH lysR-type" evidence="5">
    <location>
        <begin position="1"/>
        <end position="58"/>
    </location>
</feature>
<evidence type="ECO:0000256" key="3">
    <source>
        <dbReference type="ARBA" id="ARBA00023125"/>
    </source>
</evidence>
<dbReference type="GO" id="GO:0010628">
    <property type="term" value="P:positive regulation of gene expression"/>
    <property type="evidence" value="ECO:0007669"/>
    <property type="project" value="TreeGrafter"/>
</dbReference>
<evidence type="ECO:0000259" key="5">
    <source>
        <dbReference type="PROSITE" id="PS50931"/>
    </source>
</evidence>
<dbReference type="PRINTS" id="PR00039">
    <property type="entry name" value="HTHLYSR"/>
</dbReference>
<proteinExistence type="inferred from homology"/>
<dbReference type="GO" id="GO:0043565">
    <property type="term" value="F:sequence-specific DNA binding"/>
    <property type="evidence" value="ECO:0007669"/>
    <property type="project" value="TreeGrafter"/>
</dbReference>
<evidence type="ECO:0000256" key="4">
    <source>
        <dbReference type="ARBA" id="ARBA00023163"/>
    </source>
</evidence>
<reference evidence="6 7" key="1">
    <citation type="submission" date="2018-09" db="EMBL/GenBank/DDBJ databases">
        <title>Altererythrobacter spongiae sp. nov., isolated from a marine sponge.</title>
        <authorList>
            <person name="Zhuang L."/>
            <person name="Luo L."/>
        </authorList>
    </citation>
    <scope>NUCLEOTIDE SEQUENCE [LARGE SCALE GENOMIC DNA]</scope>
    <source>
        <strain evidence="6 7">HN-Y73</strain>
    </source>
</reference>
<dbReference type="InterPro" id="IPR036388">
    <property type="entry name" value="WH-like_DNA-bd_sf"/>
</dbReference>
<dbReference type="EMBL" id="RAPF01000008">
    <property type="protein sequence ID" value="RKF18942.1"/>
    <property type="molecule type" value="Genomic_DNA"/>
</dbReference>
<dbReference type="PANTHER" id="PTHR30427:SF1">
    <property type="entry name" value="TRANSCRIPTIONAL ACTIVATOR PROTEIN LYSR"/>
    <property type="match status" value="1"/>
</dbReference>
<dbReference type="PROSITE" id="PS50931">
    <property type="entry name" value="HTH_LYSR"/>
    <property type="match status" value="1"/>
</dbReference>
<dbReference type="GO" id="GO:0003700">
    <property type="term" value="F:DNA-binding transcription factor activity"/>
    <property type="evidence" value="ECO:0007669"/>
    <property type="project" value="InterPro"/>
</dbReference>
<dbReference type="Proteomes" id="UP000284395">
    <property type="component" value="Unassembled WGS sequence"/>
</dbReference>
<dbReference type="Pfam" id="PF00126">
    <property type="entry name" value="HTH_1"/>
    <property type="match status" value="1"/>
</dbReference>
<sequence>MRLRHVEVFHAVYVHGSISAAARALNVSQPSVSKVLRHAEDQLGYPLFLRVKGRLVATEAAHELFTDAAEVYSRMGTLSRTARNISARKGGHLRLAVLPSLGLSVAPRAIAAFRKIEPNMSFEITTLHSKDVARALYERECDLTIGYSGAALPRLTPITFGTGELQIVAPRGRFGSETSLPVTALDGIDFIGLRDSGPSGDLLDAEFTRHGIAPHEVVTARTYYIALALVKEGVGVAVVDEFTARFFRGEDVQIYSLANPIRFPVTGMMLEDSGPASQVRRFIATFRKVLDEESGALHPSLAASRFTGQEMA</sequence>
<dbReference type="SUPFAM" id="SSF46785">
    <property type="entry name" value="Winged helix' DNA-binding domain"/>
    <property type="match status" value="1"/>
</dbReference>
<keyword evidence="3" id="KW-0238">DNA-binding</keyword>
<dbReference type="Gene3D" id="3.40.190.10">
    <property type="entry name" value="Periplasmic binding protein-like II"/>
    <property type="match status" value="2"/>
</dbReference>
<comment type="caution">
    <text evidence="6">The sequence shown here is derived from an EMBL/GenBank/DDBJ whole genome shotgun (WGS) entry which is preliminary data.</text>
</comment>
<dbReference type="GO" id="GO:0009089">
    <property type="term" value="P:lysine biosynthetic process via diaminopimelate"/>
    <property type="evidence" value="ECO:0007669"/>
    <property type="project" value="TreeGrafter"/>
</dbReference>
<dbReference type="AlphaFoldDB" id="A0A420EE75"/>
<dbReference type="Gene3D" id="1.10.10.10">
    <property type="entry name" value="Winged helix-like DNA-binding domain superfamily/Winged helix DNA-binding domain"/>
    <property type="match status" value="1"/>
</dbReference>
<name>A0A420EE75_9SPHN</name>
<comment type="similarity">
    <text evidence="1">Belongs to the LysR transcriptional regulatory family.</text>
</comment>
<keyword evidence="7" id="KW-1185">Reference proteome</keyword>
<gene>
    <name evidence="6" type="ORF">D6851_14190</name>
</gene>
<evidence type="ECO:0000313" key="7">
    <source>
        <dbReference type="Proteomes" id="UP000284395"/>
    </source>
</evidence>
<dbReference type="RefSeq" id="WP_120325563.1">
    <property type="nucleotide sequence ID" value="NZ_RAPF01000008.1"/>
</dbReference>
<dbReference type="InterPro" id="IPR036390">
    <property type="entry name" value="WH_DNA-bd_sf"/>
</dbReference>
<keyword evidence="4" id="KW-0804">Transcription</keyword>
<evidence type="ECO:0000313" key="6">
    <source>
        <dbReference type="EMBL" id="RKF18942.1"/>
    </source>
</evidence>
<dbReference type="InterPro" id="IPR005119">
    <property type="entry name" value="LysR_subst-bd"/>
</dbReference>